<feature type="compositionally biased region" description="Basic and acidic residues" evidence="1">
    <location>
        <begin position="32"/>
        <end position="50"/>
    </location>
</feature>
<dbReference type="Proteomes" id="UP000198287">
    <property type="component" value="Unassembled WGS sequence"/>
</dbReference>
<evidence type="ECO:0000313" key="2">
    <source>
        <dbReference type="EMBL" id="OXA40077.1"/>
    </source>
</evidence>
<dbReference type="AlphaFoldDB" id="A0A226D5Q4"/>
<dbReference type="EMBL" id="LNIX01000035">
    <property type="protein sequence ID" value="OXA40077.1"/>
    <property type="molecule type" value="Genomic_DNA"/>
</dbReference>
<sequence>MHPKIESSKLEILYDGYDYDVTELSKRHPVKIHPDKSEKPTGPGNRKEANKQTTFGVLDGVAGGWCRRHHNRHHAIPQRVDHNLDLNPMTVIANATNTTNKLCAPKQALLRKRGHDEGTSPTSQQYDSDETLSKTIKFGICCLSDNEMRNDIKSDILNFHVPKKHSFKNLTKKIL</sequence>
<keyword evidence="3" id="KW-1185">Reference proteome</keyword>
<evidence type="ECO:0000313" key="3">
    <source>
        <dbReference type="Proteomes" id="UP000198287"/>
    </source>
</evidence>
<proteinExistence type="predicted"/>
<gene>
    <name evidence="2" type="ORF">Fcan01_25188</name>
</gene>
<evidence type="ECO:0000256" key="1">
    <source>
        <dbReference type="SAM" id="MobiDB-lite"/>
    </source>
</evidence>
<organism evidence="2 3">
    <name type="scientific">Folsomia candida</name>
    <name type="common">Springtail</name>
    <dbReference type="NCBI Taxonomy" id="158441"/>
    <lineage>
        <taxon>Eukaryota</taxon>
        <taxon>Metazoa</taxon>
        <taxon>Ecdysozoa</taxon>
        <taxon>Arthropoda</taxon>
        <taxon>Hexapoda</taxon>
        <taxon>Collembola</taxon>
        <taxon>Entomobryomorpha</taxon>
        <taxon>Isotomoidea</taxon>
        <taxon>Isotomidae</taxon>
        <taxon>Proisotominae</taxon>
        <taxon>Folsomia</taxon>
    </lineage>
</organism>
<protein>
    <submittedName>
        <fullName evidence="2">Uncharacterized protein</fullName>
    </submittedName>
</protein>
<comment type="caution">
    <text evidence="2">The sequence shown here is derived from an EMBL/GenBank/DDBJ whole genome shotgun (WGS) entry which is preliminary data.</text>
</comment>
<reference evidence="2 3" key="1">
    <citation type="submission" date="2015-12" db="EMBL/GenBank/DDBJ databases">
        <title>The genome of Folsomia candida.</title>
        <authorList>
            <person name="Faddeeva A."/>
            <person name="Derks M.F."/>
            <person name="Anvar Y."/>
            <person name="Smit S."/>
            <person name="Van Straalen N."/>
            <person name="Roelofs D."/>
        </authorList>
    </citation>
    <scope>NUCLEOTIDE SEQUENCE [LARGE SCALE GENOMIC DNA]</scope>
    <source>
        <strain evidence="2 3">VU population</strain>
        <tissue evidence="2">Whole body</tissue>
    </source>
</reference>
<feature type="region of interest" description="Disordered" evidence="1">
    <location>
        <begin position="28"/>
        <end position="53"/>
    </location>
</feature>
<accession>A0A226D5Q4</accession>
<name>A0A226D5Q4_FOLCA</name>